<evidence type="ECO:0000313" key="2">
    <source>
        <dbReference type="EMBL" id="CAL6018129.1"/>
    </source>
</evidence>
<name>A0ABP1IKL4_9EUKA</name>
<reference evidence="2 3" key="1">
    <citation type="submission" date="2024-07" db="EMBL/GenBank/DDBJ databases">
        <authorList>
            <person name="Akdeniz Z."/>
        </authorList>
    </citation>
    <scope>NUCLEOTIDE SEQUENCE [LARGE SCALE GENOMIC DNA]</scope>
</reference>
<dbReference type="EMBL" id="CAXDID020000080">
    <property type="protein sequence ID" value="CAL6018129.1"/>
    <property type="molecule type" value="Genomic_DNA"/>
</dbReference>
<keyword evidence="1" id="KW-1133">Transmembrane helix</keyword>
<proteinExistence type="predicted"/>
<keyword evidence="1" id="KW-0472">Membrane</keyword>
<protein>
    <submittedName>
        <fullName evidence="2">Hypothetical_protein</fullName>
    </submittedName>
</protein>
<evidence type="ECO:0000313" key="3">
    <source>
        <dbReference type="Proteomes" id="UP001642409"/>
    </source>
</evidence>
<evidence type="ECO:0000256" key="1">
    <source>
        <dbReference type="SAM" id="Phobius"/>
    </source>
</evidence>
<sequence length="120" mass="14687">MFRVFHHCFLQYIFFLILAQFIFKYTYLVLKEFILSHRAFVRCLELLMRLNRFLVVFQVRQRILLDLGDLLFQLADVVVLDLKLLLHRLLIFYILLLQFLQMQVFFEQSFRRPAGRLGRV</sequence>
<accession>A0ABP1IKL4</accession>
<gene>
    <name evidence="2" type="ORF">HINF_LOCUS26316</name>
</gene>
<dbReference type="Proteomes" id="UP001642409">
    <property type="component" value="Unassembled WGS sequence"/>
</dbReference>
<feature type="transmembrane region" description="Helical" evidence="1">
    <location>
        <begin position="12"/>
        <end position="30"/>
    </location>
</feature>
<keyword evidence="1" id="KW-0812">Transmembrane</keyword>
<comment type="caution">
    <text evidence="2">The sequence shown here is derived from an EMBL/GenBank/DDBJ whole genome shotgun (WGS) entry which is preliminary data.</text>
</comment>
<organism evidence="2 3">
    <name type="scientific">Hexamita inflata</name>
    <dbReference type="NCBI Taxonomy" id="28002"/>
    <lineage>
        <taxon>Eukaryota</taxon>
        <taxon>Metamonada</taxon>
        <taxon>Diplomonadida</taxon>
        <taxon>Hexamitidae</taxon>
        <taxon>Hexamitinae</taxon>
        <taxon>Hexamita</taxon>
    </lineage>
</organism>
<feature type="transmembrane region" description="Helical" evidence="1">
    <location>
        <begin position="85"/>
        <end position="106"/>
    </location>
</feature>
<keyword evidence="3" id="KW-1185">Reference proteome</keyword>